<dbReference type="SUPFAM" id="SSF53850">
    <property type="entry name" value="Periplasmic binding protein-like II"/>
    <property type="match status" value="1"/>
</dbReference>
<dbReference type="SMART" id="SM00062">
    <property type="entry name" value="PBPb"/>
    <property type="match status" value="1"/>
</dbReference>
<evidence type="ECO:0000256" key="1">
    <source>
        <dbReference type="ARBA" id="ARBA00007734"/>
    </source>
</evidence>
<keyword evidence="7 8" id="KW-0961">Cell wall biogenesis/degradation</keyword>
<dbReference type="InterPro" id="IPR001638">
    <property type="entry name" value="Solute-binding_3/MltF_N"/>
</dbReference>
<dbReference type="RefSeq" id="WP_078488299.1">
    <property type="nucleotide sequence ID" value="NZ_MPRJ01000118.1"/>
</dbReference>
<dbReference type="Pfam" id="PF01464">
    <property type="entry name" value="SLT"/>
    <property type="match status" value="1"/>
</dbReference>
<comment type="subcellular location">
    <subcellularLocation>
        <location evidence="8">Cell outer membrane</location>
        <topology evidence="8">Peripheral membrane protein</topology>
    </subcellularLocation>
    <text evidence="8">Attached to the inner leaflet of the outer membrane.</text>
</comment>
<gene>
    <name evidence="8" type="primary">mltF</name>
    <name evidence="11" type="ORF">BOW51_12320</name>
</gene>
<keyword evidence="4 8" id="KW-0472">Membrane</keyword>
<protein>
    <recommendedName>
        <fullName evidence="8">Membrane-bound lytic murein transglycosylase F</fullName>
        <ecNumber evidence="8">4.2.2.n1</ecNumber>
    </recommendedName>
    <alternativeName>
        <fullName evidence="8">Murein lyase F</fullName>
    </alternativeName>
</protein>
<dbReference type="EMBL" id="MPRJ01000118">
    <property type="protein sequence ID" value="OOZ34142.1"/>
    <property type="molecule type" value="Genomic_DNA"/>
</dbReference>
<comment type="similarity">
    <text evidence="8">In the C-terminal section; belongs to the transglycosylase Slt family.</text>
</comment>
<evidence type="ECO:0000256" key="8">
    <source>
        <dbReference type="HAMAP-Rule" id="MF_02016"/>
    </source>
</evidence>
<evidence type="ECO:0000256" key="3">
    <source>
        <dbReference type="ARBA" id="ARBA00022729"/>
    </source>
</evidence>
<comment type="function">
    <text evidence="8">Murein-degrading enzyme that degrades murein glycan strands and insoluble, high-molecular weight murein sacculi, with the concomitant formation of a 1,6-anhydromuramoyl product. Lytic transglycosylases (LTs) play an integral role in the metabolism of the peptidoglycan (PG) sacculus. Their lytic action creates space within the PG sacculus to allow for its expansion as well as for the insertion of various structures such as secretion systems and flagella.</text>
</comment>
<dbReference type="SUPFAM" id="SSF53955">
    <property type="entry name" value="Lysozyme-like"/>
    <property type="match status" value="1"/>
</dbReference>
<comment type="similarity">
    <text evidence="1">Belongs to the transglycosylase Slt family.</text>
</comment>
<dbReference type="PROSITE" id="PS51257">
    <property type="entry name" value="PROKAR_LIPOPROTEIN"/>
    <property type="match status" value="1"/>
</dbReference>
<evidence type="ECO:0000256" key="6">
    <source>
        <dbReference type="ARBA" id="ARBA00023239"/>
    </source>
</evidence>
<dbReference type="Pfam" id="PF00497">
    <property type="entry name" value="SBP_bac_3"/>
    <property type="match status" value="1"/>
</dbReference>
<evidence type="ECO:0000259" key="10">
    <source>
        <dbReference type="SMART" id="SM00062"/>
    </source>
</evidence>
<keyword evidence="5 8" id="KW-0998">Cell outer membrane</keyword>
<dbReference type="Gene3D" id="3.40.190.10">
    <property type="entry name" value="Periplasmic binding protein-like II"/>
    <property type="match status" value="2"/>
</dbReference>
<dbReference type="PANTHER" id="PTHR35936">
    <property type="entry name" value="MEMBRANE-BOUND LYTIC MUREIN TRANSGLYCOSYLASE F"/>
    <property type="match status" value="1"/>
</dbReference>
<dbReference type="PROSITE" id="PS00922">
    <property type="entry name" value="TRANSGLYCOSYLASE"/>
    <property type="match status" value="1"/>
</dbReference>
<comment type="catalytic activity">
    <reaction evidence="8">
        <text>Exolytic cleavage of the (1-&gt;4)-beta-glycosidic linkage between N-acetylmuramic acid (MurNAc) and N-acetylglucosamine (GlcNAc) residues in peptidoglycan, from either the reducing or the non-reducing ends of the peptidoglycan chains, with concomitant formation of a 1,6-anhydrobond in the MurNAc residue.</text>
        <dbReference type="EC" id="4.2.2.n1"/>
    </reaction>
</comment>
<feature type="region of interest" description="Disordered" evidence="9">
    <location>
        <begin position="446"/>
        <end position="465"/>
    </location>
</feature>
<dbReference type="InterPro" id="IPR023703">
    <property type="entry name" value="MltF"/>
</dbReference>
<comment type="domain">
    <text evidence="8">The N-terminal domain does not have lytic activity and probably modulates enzymatic activity. The C-terminal domain is the catalytic active domain.</text>
</comment>
<organism evidence="11 12">
    <name type="scientific">Solemya velesiana gill symbiont</name>
    <dbReference type="NCBI Taxonomy" id="1918948"/>
    <lineage>
        <taxon>Bacteria</taxon>
        <taxon>Pseudomonadati</taxon>
        <taxon>Pseudomonadota</taxon>
        <taxon>Gammaproteobacteria</taxon>
        <taxon>sulfur-oxidizing symbionts</taxon>
    </lineage>
</organism>
<dbReference type="GO" id="GO:0071555">
    <property type="term" value="P:cell wall organization"/>
    <property type="evidence" value="ECO:0007669"/>
    <property type="project" value="UniProtKB-KW"/>
</dbReference>
<dbReference type="HAMAP" id="MF_02016">
    <property type="entry name" value="MltF"/>
    <property type="match status" value="1"/>
</dbReference>
<feature type="domain" description="Solute-binding protein family 3/N-terminal" evidence="10">
    <location>
        <begin position="31"/>
        <end position="255"/>
    </location>
</feature>
<evidence type="ECO:0000313" key="11">
    <source>
        <dbReference type="EMBL" id="OOZ34142.1"/>
    </source>
</evidence>
<dbReference type="CDD" id="cd01009">
    <property type="entry name" value="PBP2_YfhD_N"/>
    <property type="match status" value="1"/>
</dbReference>
<comment type="caution">
    <text evidence="8">Lacks conserved residue(s) required for the propagation of feature annotation.</text>
</comment>
<dbReference type="InterPro" id="IPR000189">
    <property type="entry name" value="Transglyc_AS"/>
</dbReference>
<comment type="caution">
    <text evidence="11">The sequence shown here is derived from an EMBL/GenBank/DDBJ whole genome shotgun (WGS) entry which is preliminary data.</text>
</comment>
<evidence type="ECO:0000313" key="12">
    <source>
        <dbReference type="Proteomes" id="UP000190896"/>
    </source>
</evidence>
<dbReference type="InterPro" id="IPR008258">
    <property type="entry name" value="Transglycosylase_SLT_dom_1"/>
</dbReference>
<dbReference type="GO" id="GO:0008933">
    <property type="term" value="F:peptidoglycan lytic transglycosylase activity"/>
    <property type="evidence" value="ECO:0007669"/>
    <property type="project" value="UniProtKB-UniRule"/>
</dbReference>
<dbReference type="GO" id="GO:0009279">
    <property type="term" value="C:cell outer membrane"/>
    <property type="evidence" value="ECO:0007669"/>
    <property type="project" value="UniProtKB-SubCell"/>
</dbReference>
<keyword evidence="12" id="KW-1185">Reference proteome</keyword>
<feature type="region of interest" description="LT domain" evidence="8">
    <location>
        <begin position="256"/>
        <end position="465"/>
    </location>
</feature>
<evidence type="ECO:0000256" key="9">
    <source>
        <dbReference type="SAM" id="MobiDB-lite"/>
    </source>
</evidence>
<keyword evidence="3 8" id="KW-0732">Signal</keyword>
<sequence length="465" mass="53274">MRWFLYLTIIFLLAGCSIPEPLLEEIKDEGTLIVITRNSPTTYYEGPQGFKGFEYELVESFTKELGVEVKYVIPDSFSDILPMIARGEAHLAAAGLTVTPKRETMVRFSVPYQQITQQVIYRSGKKRPKKITDTIGGTLEIVAGSSHEEELERLKEKHPELKWAPQKELESEELIYLVKEQVIDYTIADSNEAALNLQLYPELKVAFDLTKPQPLAWAFQHAEDSSLFDAAKQFLEKQKADGTLDQLIERYYGHVKRLGFVDKTTFTRHIAKRLPEYVPLFKKAAEKTGLDWQLLAAIGYQESHWNPKAVSPTGVRGIMMLTKATAKQLDIEDREDPEQSIMGGARYVRLVEKKIPKRIQNPDRLWFALAGYNVGFGHLEDARILAQRDGADPDKWADVKQYLPLLSQEKHFKTLKHGYARGREPVNYVDNIRNYYELLVWHNENQAPKPEKPKSPLRITTPAML</sequence>
<keyword evidence="6 8" id="KW-0456">Lyase</keyword>
<dbReference type="GO" id="GO:0016998">
    <property type="term" value="P:cell wall macromolecule catabolic process"/>
    <property type="evidence" value="ECO:0007669"/>
    <property type="project" value="UniProtKB-UniRule"/>
</dbReference>
<feature type="active site" evidence="8">
    <location>
        <position position="302"/>
    </location>
</feature>
<evidence type="ECO:0000256" key="2">
    <source>
        <dbReference type="ARBA" id="ARBA00010333"/>
    </source>
</evidence>
<reference evidence="11 12" key="1">
    <citation type="submission" date="2016-11" db="EMBL/GenBank/DDBJ databases">
        <title>Mixed transmission modes and dynamic genome evolution in an obligate animal-bacterial symbiosis.</title>
        <authorList>
            <person name="Russell S.L."/>
            <person name="Corbett-Detig R.B."/>
            <person name="Cavanaugh C.M."/>
        </authorList>
    </citation>
    <scope>NUCLEOTIDE SEQUENCE [LARGE SCALE GENOMIC DNA]</scope>
    <source>
        <strain evidence="11">Se-Cadez</strain>
    </source>
</reference>
<dbReference type="CDD" id="cd13403">
    <property type="entry name" value="MLTF-like"/>
    <property type="match status" value="1"/>
</dbReference>
<dbReference type="OrthoDB" id="9815002at2"/>
<dbReference type="AlphaFoldDB" id="A0A1T2KMW8"/>
<evidence type="ECO:0000256" key="7">
    <source>
        <dbReference type="ARBA" id="ARBA00023316"/>
    </source>
</evidence>
<dbReference type="PANTHER" id="PTHR35936:SF32">
    <property type="entry name" value="MEMBRANE-BOUND LYTIC MUREIN TRANSGLYCOSYLASE F"/>
    <property type="match status" value="1"/>
</dbReference>
<proteinExistence type="inferred from homology"/>
<dbReference type="InterPro" id="IPR023346">
    <property type="entry name" value="Lysozyme-like_dom_sf"/>
</dbReference>
<dbReference type="NCBIfam" id="NF008112">
    <property type="entry name" value="PRK10859.1"/>
    <property type="match status" value="1"/>
</dbReference>
<name>A0A1T2KMW8_9GAMM</name>
<accession>A0A1T2KMW8</accession>
<comment type="similarity">
    <text evidence="8">In the N-terminal section; belongs to the bacterial solute-binding protein 3 family.</text>
</comment>
<dbReference type="EC" id="4.2.2.n1" evidence="8"/>
<dbReference type="Proteomes" id="UP000190896">
    <property type="component" value="Unassembled WGS sequence"/>
</dbReference>
<dbReference type="Gene3D" id="1.10.530.10">
    <property type="match status" value="1"/>
</dbReference>
<evidence type="ECO:0000256" key="4">
    <source>
        <dbReference type="ARBA" id="ARBA00023136"/>
    </source>
</evidence>
<comment type="similarity">
    <text evidence="2">Belongs to the bacterial solute-binding protein 3 family.</text>
</comment>
<evidence type="ECO:0000256" key="5">
    <source>
        <dbReference type="ARBA" id="ARBA00023237"/>
    </source>
</evidence>
<dbReference type="GO" id="GO:0009253">
    <property type="term" value="P:peptidoglycan catabolic process"/>
    <property type="evidence" value="ECO:0007669"/>
    <property type="project" value="TreeGrafter"/>
</dbReference>